<evidence type="ECO:0000313" key="8">
    <source>
        <dbReference type="EMBL" id="GJM98917.1"/>
    </source>
</evidence>
<proteinExistence type="inferred from homology"/>
<comment type="subcellular location">
    <subcellularLocation>
        <location evidence="1">Membrane</location>
        <topology evidence="1">Single-pass membrane protein</topology>
    </subcellularLocation>
</comment>
<keyword evidence="7" id="KW-0503">Monooxygenase</keyword>
<keyword evidence="3 6" id="KW-0479">Metal-binding</keyword>
<dbReference type="PRINTS" id="PR00463">
    <property type="entry name" value="EP450I"/>
</dbReference>
<keyword evidence="2" id="KW-0812">Transmembrane</keyword>
<name>A0AAV5CKE4_ELECO</name>
<comment type="similarity">
    <text evidence="7">Belongs to the cytochrome P450 family.</text>
</comment>
<dbReference type="EMBL" id="BQKI01000007">
    <property type="protein sequence ID" value="GJM98917.1"/>
    <property type="molecule type" value="Genomic_DNA"/>
</dbReference>
<evidence type="ECO:0000256" key="1">
    <source>
        <dbReference type="ARBA" id="ARBA00004167"/>
    </source>
</evidence>
<keyword evidence="6 7" id="KW-0349">Heme</keyword>
<keyword evidence="5" id="KW-0472">Membrane</keyword>
<dbReference type="SUPFAM" id="SSF48264">
    <property type="entry name" value="Cytochrome P450"/>
    <property type="match status" value="1"/>
</dbReference>
<keyword evidence="6 7" id="KW-0408">Iron</keyword>
<evidence type="ECO:0000256" key="3">
    <source>
        <dbReference type="ARBA" id="ARBA00022723"/>
    </source>
</evidence>
<dbReference type="Pfam" id="PF00067">
    <property type="entry name" value="p450"/>
    <property type="match status" value="1"/>
</dbReference>
<dbReference type="GO" id="GO:0016709">
    <property type="term" value="F:oxidoreductase activity, acting on paired donors, with incorporation or reduction of molecular oxygen, NAD(P)H as one donor, and incorporation of one atom of oxygen"/>
    <property type="evidence" value="ECO:0007669"/>
    <property type="project" value="TreeGrafter"/>
</dbReference>
<dbReference type="InterPro" id="IPR001128">
    <property type="entry name" value="Cyt_P450"/>
</dbReference>
<evidence type="ECO:0000313" key="9">
    <source>
        <dbReference type="Proteomes" id="UP001054889"/>
    </source>
</evidence>
<reference evidence="8" key="1">
    <citation type="journal article" date="2018" name="DNA Res.">
        <title>Multiple hybrid de novo genome assembly of finger millet, an orphan allotetraploid crop.</title>
        <authorList>
            <person name="Hatakeyama M."/>
            <person name="Aluri S."/>
            <person name="Balachadran M.T."/>
            <person name="Sivarajan S.R."/>
            <person name="Patrignani A."/>
            <person name="Gruter S."/>
            <person name="Poveda L."/>
            <person name="Shimizu-Inatsugi R."/>
            <person name="Baeten J."/>
            <person name="Francoijs K.J."/>
            <person name="Nataraja K.N."/>
            <person name="Reddy Y.A.N."/>
            <person name="Phadnis S."/>
            <person name="Ravikumar R.L."/>
            <person name="Schlapbach R."/>
            <person name="Sreeman S.M."/>
            <person name="Shimizu K.K."/>
        </authorList>
    </citation>
    <scope>NUCLEOTIDE SEQUENCE</scope>
</reference>
<dbReference type="PROSITE" id="PS00086">
    <property type="entry name" value="CYTOCHROME_P450"/>
    <property type="match status" value="1"/>
</dbReference>
<evidence type="ECO:0000256" key="4">
    <source>
        <dbReference type="ARBA" id="ARBA00022989"/>
    </source>
</evidence>
<dbReference type="GO" id="GO:0005506">
    <property type="term" value="F:iron ion binding"/>
    <property type="evidence" value="ECO:0007669"/>
    <property type="project" value="InterPro"/>
</dbReference>
<comment type="caution">
    <text evidence="8">The sequence shown here is derived from an EMBL/GenBank/DDBJ whole genome shotgun (WGS) entry which is preliminary data.</text>
</comment>
<gene>
    <name evidence="8" type="primary">ga15969</name>
    <name evidence="8" type="ORF">PR202_ga15969</name>
</gene>
<evidence type="ECO:0000256" key="7">
    <source>
        <dbReference type="RuleBase" id="RU000461"/>
    </source>
</evidence>
<dbReference type="InterPro" id="IPR051103">
    <property type="entry name" value="Plant_metabolite_P450s"/>
</dbReference>
<dbReference type="PANTHER" id="PTHR24298">
    <property type="entry name" value="FLAVONOID 3'-MONOOXYGENASE-RELATED"/>
    <property type="match status" value="1"/>
</dbReference>
<evidence type="ECO:0000256" key="2">
    <source>
        <dbReference type="ARBA" id="ARBA00022692"/>
    </source>
</evidence>
<dbReference type="GO" id="GO:0020037">
    <property type="term" value="F:heme binding"/>
    <property type="evidence" value="ECO:0007669"/>
    <property type="project" value="InterPro"/>
</dbReference>
<keyword evidence="4" id="KW-1133">Transmembrane helix</keyword>
<comment type="cofactor">
    <cofactor evidence="6">
        <name>heme</name>
        <dbReference type="ChEBI" id="CHEBI:30413"/>
    </cofactor>
</comment>
<keyword evidence="7" id="KW-0560">Oxidoreductase</keyword>
<organism evidence="8 9">
    <name type="scientific">Eleusine coracana subsp. coracana</name>
    <dbReference type="NCBI Taxonomy" id="191504"/>
    <lineage>
        <taxon>Eukaryota</taxon>
        <taxon>Viridiplantae</taxon>
        <taxon>Streptophyta</taxon>
        <taxon>Embryophyta</taxon>
        <taxon>Tracheophyta</taxon>
        <taxon>Spermatophyta</taxon>
        <taxon>Magnoliopsida</taxon>
        <taxon>Liliopsida</taxon>
        <taxon>Poales</taxon>
        <taxon>Poaceae</taxon>
        <taxon>PACMAD clade</taxon>
        <taxon>Chloridoideae</taxon>
        <taxon>Cynodonteae</taxon>
        <taxon>Eleusininae</taxon>
        <taxon>Eleusine</taxon>
    </lineage>
</organism>
<reference evidence="8" key="2">
    <citation type="submission" date="2021-12" db="EMBL/GenBank/DDBJ databases">
        <title>Resequencing data analysis of finger millet.</title>
        <authorList>
            <person name="Hatakeyama M."/>
            <person name="Aluri S."/>
            <person name="Balachadran M.T."/>
            <person name="Sivarajan S.R."/>
            <person name="Poveda L."/>
            <person name="Shimizu-Inatsugi R."/>
            <person name="Schlapbach R."/>
            <person name="Sreeman S.M."/>
            <person name="Shimizu K.K."/>
        </authorList>
    </citation>
    <scope>NUCLEOTIDE SEQUENCE</scope>
</reference>
<sequence length="306" mass="34376">MHVVHAIRSTLQEFFDGINPARALAPSSLGRLLHWRQWLRFAGTFERLNALFVPLIEERRRRSKCGGFHSYVDSLLELQVPDDDDTTTTNDQISALAWEFLGAGTWTVVSTIEWTLAHLIIQPEIQKKLYQDVAGDDVVLTEEQLRRFPYLRAVMLESLRLHPSVPFMIRDAAGPEAAKACGPKALATLLPSMSIKDIGWNRDAWTSPEKFIPERFLAGGEGEHVSPIPGSKEIKMMPFGAGRRSCPGAGLGMLHIKMFLAALVREFEWAPLAHDGGSEIDLKEQNGFFKVMQTPLRARITPRHNK</sequence>
<dbReference type="AlphaFoldDB" id="A0AAV5CKE4"/>
<dbReference type="InterPro" id="IPR036396">
    <property type="entry name" value="Cyt_P450_sf"/>
</dbReference>
<dbReference type="PANTHER" id="PTHR24298:SF389">
    <property type="entry name" value="OS04G0128400 PROTEIN"/>
    <property type="match status" value="1"/>
</dbReference>
<accession>A0AAV5CKE4</accession>
<evidence type="ECO:0000256" key="6">
    <source>
        <dbReference type="PIRSR" id="PIRSR602401-1"/>
    </source>
</evidence>
<protein>
    <recommendedName>
        <fullName evidence="10">Cytochrome P450 89A2</fullName>
    </recommendedName>
</protein>
<dbReference type="PRINTS" id="PR00385">
    <property type="entry name" value="P450"/>
</dbReference>
<evidence type="ECO:0000256" key="5">
    <source>
        <dbReference type="ARBA" id="ARBA00023136"/>
    </source>
</evidence>
<dbReference type="InterPro" id="IPR002401">
    <property type="entry name" value="Cyt_P450_E_grp-I"/>
</dbReference>
<dbReference type="GO" id="GO:0016020">
    <property type="term" value="C:membrane"/>
    <property type="evidence" value="ECO:0007669"/>
    <property type="project" value="UniProtKB-SubCell"/>
</dbReference>
<feature type="binding site" description="axial binding residue" evidence="6">
    <location>
        <position position="246"/>
    </location>
    <ligand>
        <name>heme</name>
        <dbReference type="ChEBI" id="CHEBI:30413"/>
    </ligand>
    <ligandPart>
        <name>Fe</name>
        <dbReference type="ChEBI" id="CHEBI:18248"/>
    </ligandPart>
</feature>
<dbReference type="Proteomes" id="UP001054889">
    <property type="component" value="Unassembled WGS sequence"/>
</dbReference>
<keyword evidence="9" id="KW-1185">Reference proteome</keyword>
<evidence type="ECO:0008006" key="10">
    <source>
        <dbReference type="Google" id="ProtNLM"/>
    </source>
</evidence>
<dbReference type="Gene3D" id="1.10.630.10">
    <property type="entry name" value="Cytochrome P450"/>
    <property type="match status" value="1"/>
</dbReference>
<dbReference type="InterPro" id="IPR017972">
    <property type="entry name" value="Cyt_P450_CS"/>
</dbReference>